<dbReference type="NCBIfam" id="TIGR00702">
    <property type="entry name" value="YcaO-type kinase domain"/>
    <property type="match status" value="1"/>
</dbReference>
<reference evidence="2" key="1">
    <citation type="submission" date="2020-06" db="EMBL/GenBank/DDBJ databases">
        <title>Unique genomic features of the anaerobic methanotrophic archaea.</title>
        <authorList>
            <person name="Chadwick G.L."/>
            <person name="Skennerton C.T."/>
            <person name="Laso-Perez R."/>
            <person name="Leu A.O."/>
            <person name="Speth D.R."/>
            <person name="Yu H."/>
            <person name="Morgan-Lang C."/>
            <person name="Hatzenpichler R."/>
            <person name="Goudeau D."/>
            <person name="Malmstrom R."/>
            <person name="Brazelton W.J."/>
            <person name="Woyke T."/>
            <person name="Hallam S.J."/>
            <person name="Tyson G.W."/>
            <person name="Wegener G."/>
            <person name="Boetius A."/>
            <person name="Orphan V."/>
        </authorList>
    </citation>
    <scope>NUCLEOTIDE SEQUENCE</scope>
</reference>
<sequence length="405" mass="45553">MKIRLKRTLKRYFFDTHRALTPAETLGEAEKLKEKVGITRMEDITALDKLNIPVYSASRPEAEEGAVSVYTGKGLTREQARVSVIMEAIERYSGELKARDRAKFLFESYDGGQGEKQKVDPASLILSRLSTIGPSSKLEWCEGYDLLREEEVLVPANAVFHPYVSNRGERLFRSDTNGIASGNNIEEAIFHGITEVIERDALSYVELKKNAGKQIEIDEGDGMIFELKERLESAGVLPHFWYIPSDTGFATVALALDNESKDASLLVYGAGTHSDPQIATIRAITEAAQSRVMQIESMRRDAMKATSARLMSYDAIKKRNRYWFEDKDKGNGKEEKVMLDELPKRATETIDGDIVVALDKLRRVVNRVIVVDVTREEIGVPVVRAIIPGFEVYARNPERVGSRYR</sequence>
<dbReference type="AlphaFoldDB" id="A0A7G9YX99"/>
<dbReference type="InterPro" id="IPR017667">
    <property type="entry name" value="Methan_mark_1"/>
</dbReference>
<name>A0A7G9YX99_9EURY</name>
<dbReference type="PANTHER" id="PTHR37809:SF1">
    <property type="entry name" value="RIBOSOMAL PROTEIN S12 METHYLTHIOTRANSFERASE ACCESSORY FACTOR YCAO"/>
    <property type="match status" value="1"/>
</dbReference>
<dbReference type="InterPro" id="IPR003776">
    <property type="entry name" value="YcaO-like_dom"/>
</dbReference>
<dbReference type="Gene3D" id="3.30.1330.230">
    <property type="match status" value="2"/>
</dbReference>
<evidence type="ECO:0000259" key="1">
    <source>
        <dbReference type="PROSITE" id="PS51664"/>
    </source>
</evidence>
<dbReference type="EMBL" id="MT631515">
    <property type="protein sequence ID" value="QNO52633.1"/>
    <property type="molecule type" value="Genomic_DNA"/>
</dbReference>
<dbReference type="PROSITE" id="PS51664">
    <property type="entry name" value="YCAO"/>
    <property type="match status" value="1"/>
</dbReference>
<dbReference type="PANTHER" id="PTHR37809">
    <property type="entry name" value="RIBOSOMAL PROTEIN S12 METHYLTHIOTRANSFERASE ACCESSORY FACTOR YCAO"/>
    <property type="match status" value="1"/>
</dbReference>
<proteinExistence type="predicted"/>
<protein>
    <recommendedName>
        <fullName evidence="1">YcaO domain-containing protein</fullName>
    </recommendedName>
</protein>
<dbReference type="NCBIfam" id="TIGR03266">
    <property type="entry name" value="methan_mark_1"/>
    <property type="match status" value="1"/>
</dbReference>
<organism evidence="2">
    <name type="scientific">Candidatus Methanophagaceae archaeon ANME-1 ERB6</name>
    <dbReference type="NCBI Taxonomy" id="2759912"/>
    <lineage>
        <taxon>Archaea</taxon>
        <taxon>Methanobacteriati</taxon>
        <taxon>Methanobacteriota</taxon>
        <taxon>Stenosarchaea group</taxon>
        <taxon>Methanomicrobia</taxon>
        <taxon>Candidatus Methanophagales</taxon>
        <taxon>Candidatus Methanophagaceae</taxon>
    </lineage>
</organism>
<evidence type="ECO:0000313" key="2">
    <source>
        <dbReference type="EMBL" id="QNO52633.1"/>
    </source>
</evidence>
<accession>A0A7G9YX99</accession>
<dbReference type="Pfam" id="PF02624">
    <property type="entry name" value="YcaO"/>
    <property type="match status" value="1"/>
</dbReference>
<feature type="domain" description="YcaO" evidence="1">
    <location>
        <begin position="72"/>
        <end position="405"/>
    </location>
</feature>
<gene>
    <name evidence="2" type="ORF">MBLPMMNE_00040</name>
</gene>